<organism evidence="8 9">
    <name type="scientific">Marmota monax</name>
    <name type="common">Woodchuck</name>
    <dbReference type="NCBI Taxonomy" id="9995"/>
    <lineage>
        <taxon>Eukaryota</taxon>
        <taxon>Metazoa</taxon>
        <taxon>Chordata</taxon>
        <taxon>Craniata</taxon>
        <taxon>Vertebrata</taxon>
        <taxon>Euteleostomi</taxon>
        <taxon>Mammalia</taxon>
        <taxon>Eutheria</taxon>
        <taxon>Euarchontoglires</taxon>
        <taxon>Glires</taxon>
        <taxon>Rodentia</taxon>
        <taxon>Sciuromorpha</taxon>
        <taxon>Sciuridae</taxon>
        <taxon>Xerinae</taxon>
        <taxon>Marmotini</taxon>
        <taxon>Marmota</taxon>
    </lineage>
</organism>
<feature type="transmembrane region" description="Helical" evidence="7">
    <location>
        <begin position="103"/>
        <end position="122"/>
    </location>
</feature>
<dbReference type="AlphaFoldDB" id="A0A5E4C7N3"/>
<accession>A0A5E4C7N3</accession>
<dbReference type="PROSITE" id="PS50283">
    <property type="entry name" value="NA_SOLUT_SYMP_3"/>
    <property type="match status" value="1"/>
</dbReference>
<evidence type="ECO:0000256" key="5">
    <source>
        <dbReference type="ARBA" id="ARBA00023136"/>
    </source>
</evidence>
<feature type="transmembrane region" description="Helical" evidence="7">
    <location>
        <begin position="143"/>
        <end position="163"/>
    </location>
</feature>
<feature type="transmembrane region" description="Helical" evidence="7">
    <location>
        <begin position="183"/>
        <end position="202"/>
    </location>
</feature>
<gene>
    <name evidence="8" type="ORF">MONAX_5E028263</name>
</gene>
<reference evidence="8" key="1">
    <citation type="submission" date="2019-04" db="EMBL/GenBank/DDBJ databases">
        <authorList>
            <person name="Alioto T."/>
            <person name="Alioto T."/>
        </authorList>
    </citation>
    <scope>NUCLEOTIDE SEQUENCE [LARGE SCALE GENOMIC DNA]</scope>
</reference>
<dbReference type="InterPro" id="IPR001734">
    <property type="entry name" value="Na/solute_symporter"/>
</dbReference>
<evidence type="ECO:0000256" key="1">
    <source>
        <dbReference type="ARBA" id="ARBA00004141"/>
    </source>
</evidence>
<comment type="caution">
    <text evidence="8">The sequence shown here is derived from an EMBL/GenBank/DDBJ whole genome shotgun (WGS) entry which is preliminary data.</text>
</comment>
<proteinExistence type="inferred from homology"/>
<dbReference type="Gene3D" id="1.20.1730.10">
    <property type="entry name" value="Sodium/glucose cotransporter"/>
    <property type="match status" value="1"/>
</dbReference>
<sequence length="209" mass="22762">MEEYIEAGSEQGLGDQRVLIDNPADILVIAAYFLLVIVYVQNQQGHHWWLLLGRTKHDLVAGESGSAMGWGGGTLEKPPGSSPSLITKVGASLFASNIGSGHFVGLAGTGAASGLAVAGFEWNGRGKTHDRMLDKKSPFTVTLHLQALFVVLLLGWLFAPVYLTAGVITMPQYLRKRFGGHRIRLYLSVLSLFLYIFTKISVRMRGGQY</sequence>
<dbReference type="GO" id="GO:0005886">
    <property type="term" value="C:plasma membrane"/>
    <property type="evidence" value="ECO:0007669"/>
    <property type="project" value="TreeGrafter"/>
</dbReference>
<evidence type="ECO:0000256" key="7">
    <source>
        <dbReference type="SAM" id="Phobius"/>
    </source>
</evidence>
<evidence type="ECO:0000256" key="4">
    <source>
        <dbReference type="ARBA" id="ARBA00022989"/>
    </source>
</evidence>
<feature type="transmembrane region" description="Helical" evidence="7">
    <location>
        <begin position="24"/>
        <end position="41"/>
    </location>
</feature>
<evidence type="ECO:0000256" key="6">
    <source>
        <dbReference type="RuleBase" id="RU362091"/>
    </source>
</evidence>
<evidence type="ECO:0000313" key="8">
    <source>
        <dbReference type="EMBL" id="VTJ77370.1"/>
    </source>
</evidence>
<name>A0A5E4C7N3_MARMO</name>
<comment type="subcellular location">
    <subcellularLocation>
        <location evidence="1">Membrane</location>
        <topology evidence="1">Multi-pass membrane protein</topology>
    </subcellularLocation>
</comment>
<dbReference type="GO" id="GO:0005412">
    <property type="term" value="F:D-glucose:sodium symporter activity"/>
    <property type="evidence" value="ECO:0007669"/>
    <property type="project" value="TreeGrafter"/>
</dbReference>
<keyword evidence="4 7" id="KW-1133">Transmembrane helix</keyword>
<protein>
    <submittedName>
        <fullName evidence="8">Uncharacterized protein</fullName>
    </submittedName>
</protein>
<dbReference type="InterPro" id="IPR038377">
    <property type="entry name" value="Na/Glc_symporter_sf"/>
</dbReference>
<keyword evidence="5 7" id="KW-0472">Membrane</keyword>
<dbReference type="PANTHER" id="PTHR11819:SF145">
    <property type="entry name" value="SODIUM_GLUCOSE COTRANSPORTER 2"/>
    <property type="match status" value="1"/>
</dbReference>
<dbReference type="Proteomes" id="UP000335636">
    <property type="component" value="Unassembled WGS sequence"/>
</dbReference>
<dbReference type="Pfam" id="PF00474">
    <property type="entry name" value="SSF"/>
    <property type="match status" value="2"/>
</dbReference>
<dbReference type="EMBL" id="CABDUW010000967">
    <property type="protein sequence ID" value="VTJ77370.1"/>
    <property type="molecule type" value="Genomic_DNA"/>
</dbReference>
<evidence type="ECO:0000313" key="9">
    <source>
        <dbReference type="Proteomes" id="UP000335636"/>
    </source>
</evidence>
<keyword evidence="9" id="KW-1185">Reference proteome</keyword>
<evidence type="ECO:0000256" key="2">
    <source>
        <dbReference type="ARBA" id="ARBA00006434"/>
    </source>
</evidence>
<evidence type="ECO:0000256" key="3">
    <source>
        <dbReference type="ARBA" id="ARBA00022692"/>
    </source>
</evidence>
<keyword evidence="3 7" id="KW-0812">Transmembrane</keyword>
<comment type="similarity">
    <text evidence="2 6">Belongs to the sodium:solute symporter (SSF) (TC 2.A.21) family.</text>
</comment>
<dbReference type="PANTHER" id="PTHR11819">
    <property type="entry name" value="SOLUTE CARRIER FAMILY 5"/>
    <property type="match status" value="1"/>
</dbReference>